<dbReference type="AlphaFoldDB" id="H8KZF1"/>
<gene>
    <name evidence="1" type="ordered locus">Fraau_1788</name>
</gene>
<dbReference type="STRING" id="767434.Fraau_1788"/>
<proteinExistence type="predicted"/>
<dbReference type="RefSeq" id="WP_014403198.1">
    <property type="nucleotide sequence ID" value="NC_017033.1"/>
</dbReference>
<dbReference type="PANTHER" id="PTHR35370:SF1">
    <property type="entry name" value="TYPE VI SECRETION SYSTEM COMPONENT TSSF1"/>
    <property type="match status" value="1"/>
</dbReference>
<reference evidence="1" key="1">
    <citation type="submission" date="2012-02" db="EMBL/GenBank/DDBJ databases">
        <title>The complete genome of Frateuria aurantia DSM 6220.</title>
        <authorList>
            <consortium name="US DOE Joint Genome Institute (JGI-PGF)"/>
            <person name="Lucas S."/>
            <person name="Copeland A."/>
            <person name="Lapidus A."/>
            <person name="Glavina del Rio T."/>
            <person name="Dalin E."/>
            <person name="Tice H."/>
            <person name="Bruce D."/>
            <person name="Goodwin L."/>
            <person name="Pitluck S."/>
            <person name="Peters L."/>
            <person name="Ovchinnikova G."/>
            <person name="Teshima H."/>
            <person name="Kyrpides N."/>
            <person name="Mavromatis K."/>
            <person name="Ivanova N."/>
            <person name="Brettin T."/>
            <person name="Detter J.C."/>
            <person name="Han C."/>
            <person name="Larimer F."/>
            <person name="Land M."/>
            <person name="Hauser L."/>
            <person name="Markowitz V."/>
            <person name="Cheng J.-F."/>
            <person name="Hugenholtz P."/>
            <person name="Woyke T."/>
            <person name="Wu D."/>
            <person name="Brambilla E."/>
            <person name="Klenk H.-P."/>
            <person name="Eisen J.A."/>
        </authorList>
    </citation>
    <scope>NUCLEOTIDE SEQUENCE</scope>
    <source>
        <strain evidence="1">DSM 6220</strain>
    </source>
</reference>
<dbReference type="Proteomes" id="UP000005234">
    <property type="component" value="Chromosome"/>
</dbReference>
<dbReference type="Pfam" id="PF05947">
    <property type="entry name" value="T6SS_TssF"/>
    <property type="match status" value="1"/>
</dbReference>
<dbReference type="PANTHER" id="PTHR35370">
    <property type="entry name" value="CYTOPLASMIC PROTEIN-RELATED-RELATED"/>
    <property type="match status" value="1"/>
</dbReference>
<organism evidence="1 2">
    <name type="scientific">Frateuria aurantia (strain ATCC 33424 / DSM 6220 / KCTC 2777 / LMG 1558 / NBRC 3245 / NCIMB 13370)</name>
    <name type="common">Acetobacter aurantius</name>
    <dbReference type="NCBI Taxonomy" id="767434"/>
    <lineage>
        <taxon>Bacteria</taxon>
        <taxon>Pseudomonadati</taxon>
        <taxon>Pseudomonadota</taxon>
        <taxon>Gammaproteobacteria</taxon>
        <taxon>Lysobacterales</taxon>
        <taxon>Rhodanobacteraceae</taxon>
        <taxon>Frateuria</taxon>
    </lineage>
</organism>
<sequence>MDSRLLDYYNRELTYFREMGAEFAREYPKVAGRLGLRGTEVPDPYVERLLEGVSFLTARIQLKMDAEFPRFSQRLLDIVCPHYLAPTPAMGIVQIEPGYREGSLLQGYVLPAGTSLRAHLSRGEQTACEFRTAHEVQLWPLKLQVLGGEAELADLSLASWPLPAEVRSVLRLRLDGVGVSQLRSLPLKKLSFHLCGEERHALMLLEQILAHGIGVVARAPDARAARLLPASVIRPCGMDPEQALLPCDRRVFQGYRLLHEYFAFPARFLFFDIEQMERALIDIEGPSLELDILFDRSWPDVESAVGPDSLALYCTPVVNLFEKRSDRIAVSSQRYEQHLVIDRTRPMDYEIYSVNKVVGHRREGGEELSFRPFYGNVSGDPALAAYFSTRREPRLVPEQKSRGGSRTGYLGSEVFLSLVDQNEAPYPDDLRTVAIEALCTNRDLPLLLPLQEASDFSLRVSAPAGRIKLLRGPTPPRAAVVEGEATWRLISHLNINYLSLTDLDGESGAQAMRELLQLYAGLAGPALQQQIKGIRSMRVEPTHQQLPQPGPIVFGRGVKVTMRLDLTAFSGTGVYLFGAVMEQFLARHVSINSFVELQLLILQTGEVLRWAPRIGRRPSV</sequence>
<dbReference type="HOGENOM" id="CLU_028593_2_0_6"/>
<dbReference type="KEGG" id="fau:Fraau_1788"/>
<dbReference type="NCBIfam" id="TIGR03359">
    <property type="entry name" value="VI_chp_6"/>
    <property type="match status" value="1"/>
</dbReference>
<dbReference type="InterPro" id="IPR010272">
    <property type="entry name" value="T6SS_TssF"/>
</dbReference>
<protein>
    <submittedName>
        <fullName evidence="1">Type VI secretion protein, VC_A0110 family</fullName>
    </submittedName>
</protein>
<evidence type="ECO:0000313" key="1">
    <source>
        <dbReference type="EMBL" id="AFC86193.1"/>
    </source>
</evidence>
<dbReference type="eggNOG" id="COG3519">
    <property type="taxonomic scope" value="Bacteria"/>
</dbReference>
<name>H8KZF1_FRAAD</name>
<dbReference type="OrthoDB" id="9763676at2"/>
<accession>H8KZF1</accession>
<dbReference type="PIRSF" id="PIRSF028304">
    <property type="entry name" value="UCP028304"/>
    <property type="match status" value="1"/>
</dbReference>
<dbReference type="EMBL" id="CP003350">
    <property type="protein sequence ID" value="AFC86193.1"/>
    <property type="molecule type" value="Genomic_DNA"/>
</dbReference>
<evidence type="ECO:0000313" key="2">
    <source>
        <dbReference type="Proteomes" id="UP000005234"/>
    </source>
</evidence>
<keyword evidence="2" id="KW-1185">Reference proteome</keyword>